<dbReference type="RefSeq" id="WP_185192831.1">
    <property type="nucleotide sequence ID" value="NZ_JACKXD010000003.1"/>
</dbReference>
<evidence type="ECO:0000259" key="1">
    <source>
        <dbReference type="PROSITE" id="PS51186"/>
    </source>
</evidence>
<dbReference type="GO" id="GO:0016747">
    <property type="term" value="F:acyltransferase activity, transferring groups other than amino-acyl groups"/>
    <property type="evidence" value="ECO:0007669"/>
    <property type="project" value="InterPro"/>
</dbReference>
<accession>A0A7J9SIV5</accession>
<evidence type="ECO:0000313" key="2">
    <source>
        <dbReference type="EMBL" id="MBB6646452.1"/>
    </source>
</evidence>
<reference evidence="2 3" key="1">
    <citation type="submission" date="2020-08" db="EMBL/GenBank/DDBJ databases">
        <authorList>
            <person name="Seo M.-J."/>
        </authorList>
    </citation>
    <scope>NUCLEOTIDE SEQUENCE [LARGE SCALE GENOMIC DNA]</scope>
    <source>
        <strain evidence="2 3">MBLA0160</strain>
    </source>
</reference>
<feature type="domain" description="N-acetyltransferase" evidence="1">
    <location>
        <begin position="2"/>
        <end position="179"/>
    </location>
</feature>
<keyword evidence="3" id="KW-1185">Reference proteome</keyword>
<proteinExistence type="predicted"/>
<gene>
    <name evidence="2" type="ORF">H5V44_09155</name>
</gene>
<dbReference type="Gene3D" id="3.40.630.30">
    <property type="match status" value="1"/>
</dbReference>
<dbReference type="InterPro" id="IPR000182">
    <property type="entry name" value="GNAT_dom"/>
</dbReference>
<name>A0A7J9SIV5_9EURY</name>
<dbReference type="SUPFAM" id="SSF55729">
    <property type="entry name" value="Acyl-CoA N-acyltransferases (Nat)"/>
    <property type="match status" value="1"/>
</dbReference>
<keyword evidence="2" id="KW-0808">Transferase</keyword>
<sequence>MVTVRPLRESDRETVAGIVAAHFAEGWSYDLPADDPASGTFVRVAERDGAVVGVMALSVSGDRAAVRDAMHLFDTVEPLPEASRYGLVHAGYVAPAHTGEGIGSRLLEALHAIGVEEGVTAFVADAWVHGGPDSPKRLLAAHGYDVVSTRSIAGHTDGPCPKCGTPCVCEAALAVRRADG</sequence>
<evidence type="ECO:0000313" key="3">
    <source>
        <dbReference type="Proteomes" id="UP000546257"/>
    </source>
</evidence>
<dbReference type="InterPro" id="IPR016181">
    <property type="entry name" value="Acyl_CoA_acyltransferase"/>
</dbReference>
<dbReference type="EMBL" id="JACKXD010000003">
    <property type="protein sequence ID" value="MBB6646452.1"/>
    <property type="molecule type" value="Genomic_DNA"/>
</dbReference>
<dbReference type="PROSITE" id="PS51186">
    <property type="entry name" value="GNAT"/>
    <property type="match status" value="1"/>
</dbReference>
<dbReference type="CDD" id="cd04301">
    <property type="entry name" value="NAT_SF"/>
    <property type="match status" value="1"/>
</dbReference>
<comment type="caution">
    <text evidence="2">The sequence shown here is derived from an EMBL/GenBank/DDBJ whole genome shotgun (WGS) entry which is preliminary data.</text>
</comment>
<dbReference type="AlphaFoldDB" id="A0A7J9SIV5"/>
<dbReference type="Pfam" id="PF00583">
    <property type="entry name" value="Acetyltransf_1"/>
    <property type="match status" value="1"/>
</dbReference>
<protein>
    <submittedName>
        <fullName evidence="2">GNAT family N-acetyltransferase</fullName>
    </submittedName>
</protein>
<organism evidence="2 3">
    <name type="scientific">Halobellus ruber</name>
    <dbReference type="NCBI Taxonomy" id="2761102"/>
    <lineage>
        <taxon>Archaea</taxon>
        <taxon>Methanobacteriati</taxon>
        <taxon>Methanobacteriota</taxon>
        <taxon>Stenosarchaea group</taxon>
        <taxon>Halobacteria</taxon>
        <taxon>Halobacteriales</taxon>
        <taxon>Haloferacaceae</taxon>
        <taxon>Halobellus</taxon>
    </lineage>
</organism>
<dbReference type="Proteomes" id="UP000546257">
    <property type="component" value="Unassembled WGS sequence"/>
</dbReference>